<dbReference type="Gene3D" id="3.40.50.720">
    <property type="entry name" value="NAD(P)-binding Rossmann-like Domain"/>
    <property type="match status" value="1"/>
</dbReference>
<accession>A0ABV7F2Q1</accession>
<evidence type="ECO:0000256" key="2">
    <source>
        <dbReference type="ARBA" id="ARBA00006464"/>
    </source>
</evidence>
<keyword evidence="10" id="KW-1185">Reference proteome</keyword>
<dbReference type="Pfam" id="PF13727">
    <property type="entry name" value="CoA_binding_3"/>
    <property type="match status" value="1"/>
</dbReference>
<comment type="caution">
    <text evidence="9">The sequence shown here is derived from an EMBL/GenBank/DDBJ whole genome shotgun (WGS) entry which is preliminary data.</text>
</comment>
<organism evidence="9 10">
    <name type="scientific">Undibacterium arcticum</name>
    <dbReference type="NCBI Taxonomy" id="1762892"/>
    <lineage>
        <taxon>Bacteria</taxon>
        <taxon>Pseudomonadati</taxon>
        <taxon>Pseudomonadota</taxon>
        <taxon>Betaproteobacteria</taxon>
        <taxon>Burkholderiales</taxon>
        <taxon>Oxalobacteraceae</taxon>
        <taxon>Undibacterium</taxon>
    </lineage>
</organism>
<feature type="transmembrane region" description="Helical" evidence="7">
    <location>
        <begin position="96"/>
        <end position="114"/>
    </location>
</feature>
<dbReference type="RefSeq" id="WP_390331895.1">
    <property type="nucleotide sequence ID" value="NZ_JBHRTP010000045.1"/>
</dbReference>
<evidence type="ECO:0000256" key="7">
    <source>
        <dbReference type="SAM" id="Phobius"/>
    </source>
</evidence>
<evidence type="ECO:0000256" key="1">
    <source>
        <dbReference type="ARBA" id="ARBA00004141"/>
    </source>
</evidence>
<reference evidence="10" key="1">
    <citation type="journal article" date="2019" name="Int. J. Syst. Evol. Microbiol.">
        <title>The Global Catalogue of Microorganisms (GCM) 10K type strain sequencing project: providing services to taxonomists for standard genome sequencing and annotation.</title>
        <authorList>
            <consortium name="The Broad Institute Genomics Platform"/>
            <consortium name="The Broad Institute Genome Sequencing Center for Infectious Disease"/>
            <person name="Wu L."/>
            <person name="Ma J."/>
        </authorList>
    </citation>
    <scope>NUCLEOTIDE SEQUENCE [LARGE SCALE GENOMIC DNA]</scope>
    <source>
        <strain evidence="10">KCTC 42986</strain>
    </source>
</reference>
<feature type="transmembrane region" description="Helical" evidence="7">
    <location>
        <begin position="296"/>
        <end position="316"/>
    </location>
</feature>
<sequence>MSSASNERNGRPIMHDLILKNSTGLEFSMRLMDVLVLLAAGHFASQLHFNTSLDMASPVHTVLLYFSSGLAFLLFPQFDLYASWRGRLMPNMFGRLAATLALVFLIGVFFSFLIHHVGALSRLWLIYWYVVSIIFLVTYRTLVYSILRYLRKNGLNNKRVVIVGYGHVGQEMHKRALQQDWYGYEVKGVHACRDTDKFKDPAIVKIHQLEDIHDFVTANGIHEIWITLPMSASDQLHQLQYSLRNTLVDIRWMPDIFSLQMLSRKMIDFLGMPAIDLNRPSSSGLGGIGKDLFDKLFASIVLILLLPLFAVIAIGIKYSSPGPVLFRQSRLGLNGKKFNIYKFRSMQLHQEHGKVTQATKNDPRITRIGQFLRRTSLDELPQFINVLMGDMSVVGPRPHALQHNEMYKDALRLYMLRHRVKPGITGWAQINGHRGETDTLDKMEKRVQSDLYYIHNWSFWLDLRIIVWTAFKGWTGNHAY</sequence>
<dbReference type="InterPro" id="IPR017475">
    <property type="entry name" value="EPS_sugar_tfrase"/>
</dbReference>
<dbReference type="Pfam" id="PF02397">
    <property type="entry name" value="Bac_transf"/>
    <property type="match status" value="1"/>
</dbReference>
<keyword evidence="4 7" id="KW-0812">Transmembrane</keyword>
<evidence type="ECO:0000256" key="6">
    <source>
        <dbReference type="ARBA" id="ARBA00023136"/>
    </source>
</evidence>
<dbReference type="NCBIfam" id="TIGR03025">
    <property type="entry name" value="EPS_sugtrans"/>
    <property type="match status" value="1"/>
</dbReference>
<evidence type="ECO:0000259" key="8">
    <source>
        <dbReference type="Pfam" id="PF02397"/>
    </source>
</evidence>
<keyword evidence="5 7" id="KW-1133">Transmembrane helix</keyword>
<feature type="transmembrane region" description="Helical" evidence="7">
    <location>
        <begin position="126"/>
        <end position="150"/>
    </location>
</feature>
<proteinExistence type="inferred from homology"/>
<dbReference type="InterPro" id="IPR017473">
    <property type="entry name" value="Undecaprenyl-P_gluc_Ptfrase"/>
</dbReference>
<keyword evidence="3 9" id="KW-0808">Transferase</keyword>
<dbReference type="SUPFAM" id="SSF51735">
    <property type="entry name" value="NAD(P)-binding Rossmann-fold domains"/>
    <property type="match status" value="1"/>
</dbReference>
<dbReference type="PANTHER" id="PTHR30576:SF0">
    <property type="entry name" value="UNDECAPRENYL-PHOSPHATE N-ACETYLGALACTOSAMINYL 1-PHOSPHATE TRANSFERASE-RELATED"/>
    <property type="match status" value="1"/>
</dbReference>
<evidence type="ECO:0000313" key="9">
    <source>
        <dbReference type="EMBL" id="MFC3109220.1"/>
    </source>
</evidence>
<dbReference type="NCBIfam" id="TIGR03023">
    <property type="entry name" value="WcaJ_sugtrans"/>
    <property type="match status" value="1"/>
</dbReference>
<dbReference type="InterPro" id="IPR036291">
    <property type="entry name" value="NAD(P)-bd_dom_sf"/>
</dbReference>
<evidence type="ECO:0000256" key="5">
    <source>
        <dbReference type="ARBA" id="ARBA00022989"/>
    </source>
</evidence>
<evidence type="ECO:0000256" key="3">
    <source>
        <dbReference type="ARBA" id="ARBA00022679"/>
    </source>
</evidence>
<feature type="domain" description="Bacterial sugar transferase" evidence="8">
    <location>
        <begin position="290"/>
        <end position="472"/>
    </location>
</feature>
<evidence type="ECO:0000313" key="10">
    <source>
        <dbReference type="Proteomes" id="UP001595530"/>
    </source>
</evidence>
<evidence type="ECO:0000256" key="4">
    <source>
        <dbReference type="ARBA" id="ARBA00022692"/>
    </source>
</evidence>
<dbReference type="EC" id="2.7.8.31" evidence="9"/>
<gene>
    <name evidence="9" type="ORF">ACFOFO_14815</name>
</gene>
<protein>
    <submittedName>
        <fullName evidence="9">Undecaprenyl-phosphate glucose phosphotransferase</fullName>
        <ecNumber evidence="9">2.7.8.31</ecNumber>
    </submittedName>
</protein>
<comment type="subcellular location">
    <subcellularLocation>
        <location evidence="1">Membrane</location>
        <topology evidence="1">Multi-pass membrane protein</topology>
    </subcellularLocation>
</comment>
<feature type="transmembrane region" description="Helical" evidence="7">
    <location>
        <begin position="31"/>
        <end position="49"/>
    </location>
</feature>
<comment type="similarity">
    <text evidence="2">Belongs to the bacterial sugar transferase family.</text>
</comment>
<name>A0ABV7F2Q1_9BURK</name>
<keyword evidence="6 7" id="KW-0472">Membrane</keyword>
<dbReference type="GO" id="GO:0089702">
    <property type="term" value="F:undecaprenyl-phosphate glucose phosphotransferase activity"/>
    <property type="evidence" value="ECO:0007669"/>
    <property type="project" value="UniProtKB-EC"/>
</dbReference>
<dbReference type="Proteomes" id="UP001595530">
    <property type="component" value="Unassembled WGS sequence"/>
</dbReference>
<feature type="transmembrane region" description="Helical" evidence="7">
    <location>
        <begin position="55"/>
        <end position="75"/>
    </location>
</feature>
<dbReference type="EMBL" id="JBHRTP010000045">
    <property type="protein sequence ID" value="MFC3109220.1"/>
    <property type="molecule type" value="Genomic_DNA"/>
</dbReference>
<dbReference type="InterPro" id="IPR003362">
    <property type="entry name" value="Bact_transf"/>
</dbReference>
<dbReference type="PANTHER" id="PTHR30576">
    <property type="entry name" value="COLANIC BIOSYNTHESIS UDP-GLUCOSE LIPID CARRIER TRANSFERASE"/>
    <property type="match status" value="1"/>
</dbReference>